<reference evidence="2 3" key="1">
    <citation type="journal article" date="2019" name="Nat. Ecol. Evol.">
        <title>Megaphylogeny resolves global patterns of mushroom evolution.</title>
        <authorList>
            <person name="Varga T."/>
            <person name="Krizsan K."/>
            <person name="Foldi C."/>
            <person name="Dima B."/>
            <person name="Sanchez-Garcia M."/>
            <person name="Sanchez-Ramirez S."/>
            <person name="Szollosi G.J."/>
            <person name="Szarkandi J.G."/>
            <person name="Papp V."/>
            <person name="Albert L."/>
            <person name="Andreopoulos W."/>
            <person name="Angelini C."/>
            <person name="Antonin V."/>
            <person name="Barry K.W."/>
            <person name="Bougher N.L."/>
            <person name="Buchanan P."/>
            <person name="Buyck B."/>
            <person name="Bense V."/>
            <person name="Catcheside P."/>
            <person name="Chovatia M."/>
            <person name="Cooper J."/>
            <person name="Damon W."/>
            <person name="Desjardin D."/>
            <person name="Finy P."/>
            <person name="Geml J."/>
            <person name="Haridas S."/>
            <person name="Hughes K."/>
            <person name="Justo A."/>
            <person name="Karasinski D."/>
            <person name="Kautmanova I."/>
            <person name="Kiss B."/>
            <person name="Kocsube S."/>
            <person name="Kotiranta H."/>
            <person name="LaButti K.M."/>
            <person name="Lechner B.E."/>
            <person name="Liimatainen K."/>
            <person name="Lipzen A."/>
            <person name="Lukacs Z."/>
            <person name="Mihaltcheva S."/>
            <person name="Morgado L.N."/>
            <person name="Niskanen T."/>
            <person name="Noordeloos M.E."/>
            <person name="Ohm R.A."/>
            <person name="Ortiz-Santana B."/>
            <person name="Ovrebo C."/>
            <person name="Racz N."/>
            <person name="Riley R."/>
            <person name="Savchenko A."/>
            <person name="Shiryaev A."/>
            <person name="Soop K."/>
            <person name="Spirin V."/>
            <person name="Szebenyi C."/>
            <person name="Tomsovsky M."/>
            <person name="Tulloss R.E."/>
            <person name="Uehling J."/>
            <person name="Grigoriev I.V."/>
            <person name="Vagvolgyi C."/>
            <person name="Papp T."/>
            <person name="Martin F.M."/>
            <person name="Miettinen O."/>
            <person name="Hibbett D.S."/>
            <person name="Nagy L.G."/>
        </authorList>
    </citation>
    <scope>NUCLEOTIDE SEQUENCE [LARGE SCALE GENOMIC DNA]</scope>
    <source>
        <strain evidence="2 3">HHB13444</strain>
    </source>
</reference>
<evidence type="ECO:0000313" key="3">
    <source>
        <dbReference type="Proteomes" id="UP000308197"/>
    </source>
</evidence>
<dbReference type="Proteomes" id="UP000308197">
    <property type="component" value="Unassembled WGS sequence"/>
</dbReference>
<dbReference type="EMBL" id="ML211508">
    <property type="protein sequence ID" value="TFK82220.1"/>
    <property type="molecule type" value="Genomic_DNA"/>
</dbReference>
<sequence>MGRPTLLSITRSLSSLSSSTTGLSAVPRVISSLYYSSPSWQAAKSSDSAPAGRHSGRPPLTPQSPKRMSILVALVWIVLSQEFPSFPSSGNVALHFNVLPLPHNGPTHANLVPHSLILQLRRSRGNPLHPFVPGQNYGLILIAPFGVSTGALDLLPNHSGRTF</sequence>
<protein>
    <submittedName>
        <fullName evidence="2">Uncharacterized protein</fullName>
    </submittedName>
</protein>
<proteinExistence type="predicted"/>
<accession>A0A5C3P1N4</accession>
<gene>
    <name evidence="2" type="ORF">K466DRAFT_308116</name>
</gene>
<dbReference type="AlphaFoldDB" id="A0A5C3P1N4"/>
<name>A0A5C3P1N4_9APHY</name>
<dbReference type="InParanoid" id="A0A5C3P1N4"/>
<organism evidence="2 3">
    <name type="scientific">Polyporus arcularius HHB13444</name>
    <dbReference type="NCBI Taxonomy" id="1314778"/>
    <lineage>
        <taxon>Eukaryota</taxon>
        <taxon>Fungi</taxon>
        <taxon>Dikarya</taxon>
        <taxon>Basidiomycota</taxon>
        <taxon>Agaricomycotina</taxon>
        <taxon>Agaricomycetes</taxon>
        <taxon>Polyporales</taxon>
        <taxon>Polyporaceae</taxon>
        <taxon>Polyporus</taxon>
    </lineage>
</organism>
<keyword evidence="3" id="KW-1185">Reference proteome</keyword>
<evidence type="ECO:0000313" key="2">
    <source>
        <dbReference type="EMBL" id="TFK82220.1"/>
    </source>
</evidence>
<feature type="region of interest" description="Disordered" evidence="1">
    <location>
        <begin position="45"/>
        <end position="64"/>
    </location>
</feature>
<evidence type="ECO:0000256" key="1">
    <source>
        <dbReference type="SAM" id="MobiDB-lite"/>
    </source>
</evidence>